<keyword evidence="9" id="KW-1185">Reference proteome</keyword>
<dbReference type="Pfam" id="PF14675">
    <property type="entry name" value="FANCI_S1"/>
    <property type="match status" value="1"/>
</dbReference>
<feature type="domain" description="FANCI solenoid 1" evidence="2">
    <location>
        <begin position="190"/>
        <end position="398"/>
    </location>
</feature>
<feature type="domain" description="FANCI helical" evidence="6">
    <location>
        <begin position="403"/>
        <end position="472"/>
    </location>
</feature>
<evidence type="ECO:0000259" key="3">
    <source>
        <dbReference type="Pfam" id="PF14676"/>
    </source>
</evidence>
<dbReference type="InterPro" id="IPR029312">
    <property type="entry name" value="FANCI_HD2"/>
</dbReference>
<evidence type="ECO:0000313" key="8">
    <source>
        <dbReference type="EMBL" id="KJE94329.1"/>
    </source>
</evidence>
<reference evidence="9" key="1">
    <citation type="submission" date="2011-02" db="EMBL/GenBank/DDBJ databases">
        <title>The Genome Sequence of Capsaspora owczarzaki ATCC 30864.</title>
        <authorList>
            <person name="Russ C."/>
            <person name="Cuomo C."/>
            <person name="Burger G."/>
            <person name="Gray M.W."/>
            <person name="Holland P.W.H."/>
            <person name="King N."/>
            <person name="Lang F.B.F."/>
            <person name="Roger A.J."/>
            <person name="Ruiz-Trillo I."/>
            <person name="Young S.K."/>
            <person name="Zeng Q."/>
            <person name="Gargeya S."/>
            <person name="Alvarado L."/>
            <person name="Berlin A."/>
            <person name="Chapman S.B."/>
            <person name="Chen Z."/>
            <person name="Freedman E."/>
            <person name="Gellesch M."/>
            <person name="Goldberg J."/>
            <person name="Griggs A."/>
            <person name="Gujja S."/>
            <person name="Heilman E."/>
            <person name="Heiman D."/>
            <person name="Howarth C."/>
            <person name="Mehta T."/>
            <person name="Neiman D."/>
            <person name="Pearson M."/>
            <person name="Roberts A."/>
            <person name="Saif S."/>
            <person name="Shea T."/>
            <person name="Shenoy N."/>
            <person name="Sisk P."/>
            <person name="Stolte C."/>
            <person name="Sykes S."/>
            <person name="White J."/>
            <person name="Yandava C."/>
            <person name="Haas B."/>
            <person name="Nusbaum C."/>
            <person name="Birren B."/>
        </authorList>
    </citation>
    <scope>NUCLEOTIDE SEQUENCE</scope>
    <source>
        <strain evidence="9">ATCC 30864</strain>
    </source>
</reference>
<dbReference type="CDD" id="cd11720">
    <property type="entry name" value="FANCI"/>
    <property type="match status" value="1"/>
</dbReference>
<feature type="region of interest" description="Disordered" evidence="1">
    <location>
        <begin position="355"/>
        <end position="376"/>
    </location>
</feature>
<dbReference type="InterPro" id="IPR029314">
    <property type="entry name" value="FANCI_S4"/>
</dbReference>
<dbReference type="Proteomes" id="UP000008743">
    <property type="component" value="Unassembled WGS sequence"/>
</dbReference>
<organism evidence="8 9">
    <name type="scientific">Capsaspora owczarzaki (strain ATCC 30864)</name>
    <dbReference type="NCBI Taxonomy" id="595528"/>
    <lineage>
        <taxon>Eukaryota</taxon>
        <taxon>Filasterea</taxon>
        <taxon>Capsaspora</taxon>
    </lineage>
</organism>
<feature type="region of interest" description="Disordered" evidence="1">
    <location>
        <begin position="1415"/>
        <end position="1459"/>
    </location>
</feature>
<feature type="domain" description="FANCI helical" evidence="7">
    <location>
        <begin position="669"/>
        <end position="886"/>
    </location>
</feature>
<dbReference type="InterPro" id="IPR029310">
    <property type="entry name" value="FANCI_HD1"/>
</dbReference>
<dbReference type="InterPro" id="IPR029315">
    <property type="entry name" value="FANCI_S2"/>
</dbReference>
<dbReference type="OrthoDB" id="195089at2759"/>
<sequence length="1459" mass="159039">MDSRELVAACQLAEGSAFGTIALRPEPTAQSNTSVASAGMAMDGDNSFATLLQSEPSLFGSQPAAAVAPPQHLTAAAAAAPPASQTPRSASSQTRHRRREGLERVKRQLRLCTSSEQMIEMLDGAVGSLASVLKAVASACNELDMEHLKVAAVCHVIRKLDADLGEEAKGVLDALHHVVNAVTKPWSPTALAVLVHMVVALKGGDTSPKSNYPAVQSLLPRRRSYASLDLLPTLISAVLKVPWISCDSPEVTGLTMNAAKGMAGAEFKSLIVNQICSCRWDDMAVTPLVATFRRLPLTEEELHFFVEKVIRRLKEIALIELPALVYQLLVLSMKGEKLFILKGIAEHMDSLHRSRFGSKSRPVHQEEEDAEGIQSVSSTPENVIATDGTVLLHLSYAIRQDQELGKAYLKHLKSCDWTALTLFNTTLLFTMANIEAFQEQVYEFLKRRLLDWYIDQETQKKAPWLQGESQGKHPSLQENDLEDVVMASLRHCHSASDAAVESIVRWGFALLDHYGPKAASDTKASTSSHAMFISRLASKLLLEAFKIHSAARPDIVEFLLARVVVKSRSSVTFNVDLLQTIMSTAPQSIHDALDYLSYMCPAAAEGLLLAIQPLMALNRALQDSVMLILRKSLFSRDSDSREIAVTGFLQILRAAGERAVVMQSRQAHAMVASSQAFATGSASFGAAHDHVSICFEIIGTVRRCLTQQSSVRLRLYNGLATVVASNVVGKSEILDLLHHQLAGYLPNDNTSRAPLRLNRCIETSGAGDVAMSEPIGALLLATLQSHQACKAELSHRKAAAAALDDESQNATLHVINSSIDTMLHQILNSTLEDWGLDSAAEFSRNSIAGARNLLTAELLQQIYESLIEHFVRLPQLTSDTCVKLDRLSKLHASVGALMANGAKGKSGAARSKGPAQPAASALSTEAISRLAHILFDTTVPAPQADVTRLRSTNDYLRRFSMSLCVQYLQQAQANPMAFAGAAKYDTLIDMTRIMIALMVHHAAAEGGESDRTMMNGAALCVDLALDLVLREFPDQFSEFLSVLNVPRFGGNVTAGKDDTDGRIHGCIRHYLRVIASFLTSDNPANKQIAELVQIVTKLAGKLLPNSARGQHCLEWVLNTFSSHHLEDSNVTKAVTTQLLTLARQQTQYLPQLPQVCEAIAAVLGMRNNDVTPSVSPSGAESEFAAVHAGTAQHVLNATLAFLNDLFDDFEWLVDKLTVQLVNDGLAASNHRSNNPEGEQAVAYKPRLEQLHAVVSTAVKAVSTLSQMSLTNVAAEAVFKSVNRLFVFLTNLVKHHLRVKTVLHINPAGSFADLAILTGSFSENVYGLITFVEQEGAEQDVGSKKGSSNKTDDSGTHQARIGRESRVIPNTIYSIEQFERFLIQLSKKASINYMRTHKRSTTRDFRILHKELETAVREQEEAVEDSKQTRKSSKRPNEEAGDDSLENQTLNNLGLGSMVR</sequence>
<feature type="domain" description="FANCI solenoid 3" evidence="4">
    <location>
        <begin position="922"/>
        <end position="1134"/>
    </location>
</feature>
<evidence type="ECO:0000259" key="4">
    <source>
        <dbReference type="Pfam" id="PF14677"/>
    </source>
</evidence>
<feature type="region of interest" description="Disordered" evidence="1">
    <location>
        <begin position="62"/>
        <end position="105"/>
    </location>
</feature>
<dbReference type="eggNOG" id="KOG4553">
    <property type="taxonomic scope" value="Eukaryota"/>
</dbReference>
<dbReference type="STRING" id="595528.A0A0D2X3H7"/>
<evidence type="ECO:0000259" key="5">
    <source>
        <dbReference type="Pfam" id="PF14678"/>
    </source>
</evidence>
<dbReference type="GO" id="GO:0070182">
    <property type="term" value="F:DNA polymerase binding"/>
    <property type="evidence" value="ECO:0007669"/>
    <property type="project" value="TreeGrafter"/>
</dbReference>
<proteinExistence type="predicted"/>
<evidence type="ECO:0000259" key="2">
    <source>
        <dbReference type="Pfam" id="PF14675"/>
    </source>
</evidence>
<dbReference type="PhylomeDB" id="A0A0D2X3H7"/>
<dbReference type="Pfam" id="PF14676">
    <property type="entry name" value="FANCI_S2"/>
    <property type="match status" value="1"/>
</dbReference>
<dbReference type="InterPro" id="IPR026171">
    <property type="entry name" value="FANCI"/>
</dbReference>
<dbReference type="InterPro" id="IPR029313">
    <property type="entry name" value="FANCI_S3"/>
</dbReference>
<evidence type="ECO:0000313" key="9">
    <source>
        <dbReference type="Proteomes" id="UP000008743"/>
    </source>
</evidence>
<evidence type="ECO:0000259" key="7">
    <source>
        <dbReference type="Pfam" id="PF14680"/>
    </source>
</evidence>
<dbReference type="InParanoid" id="A0A0D2X3H7"/>
<dbReference type="Pfam" id="PF14680">
    <property type="entry name" value="FANCI_HD2"/>
    <property type="match status" value="1"/>
</dbReference>
<dbReference type="PANTHER" id="PTHR21818">
    <property type="entry name" value="BC025462 PROTEIN"/>
    <property type="match status" value="1"/>
</dbReference>
<feature type="compositionally biased region" description="Basic and acidic residues" evidence="1">
    <location>
        <begin position="1349"/>
        <end position="1362"/>
    </location>
</feature>
<evidence type="ECO:0000259" key="6">
    <source>
        <dbReference type="Pfam" id="PF14679"/>
    </source>
</evidence>
<protein>
    <submittedName>
        <fullName evidence="8">Uncharacterized protein</fullName>
    </submittedName>
</protein>
<feature type="region of interest" description="Disordered" evidence="1">
    <location>
        <begin position="1338"/>
        <end position="1362"/>
    </location>
</feature>
<dbReference type="EMBL" id="KE346367">
    <property type="protein sequence ID" value="KJE94329.1"/>
    <property type="molecule type" value="Genomic_DNA"/>
</dbReference>
<dbReference type="Pfam" id="PF14677">
    <property type="entry name" value="FANCI_S3"/>
    <property type="match status" value="1"/>
</dbReference>
<dbReference type="Pfam" id="PF14679">
    <property type="entry name" value="FANCI_HD1"/>
    <property type="match status" value="1"/>
</dbReference>
<feature type="compositionally biased region" description="Low complexity" evidence="1">
    <location>
        <begin position="64"/>
        <end position="93"/>
    </location>
</feature>
<dbReference type="Pfam" id="PF14678">
    <property type="entry name" value="FANCI_S4"/>
    <property type="match status" value="1"/>
</dbReference>
<dbReference type="PANTHER" id="PTHR21818:SF0">
    <property type="entry name" value="FANCONI ANEMIA GROUP I PROTEIN"/>
    <property type="match status" value="1"/>
</dbReference>
<feature type="domain" description="FANCI solenoid 2" evidence="3">
    <location>
        <begin position="500"/>
        <end position="649"/>
    </location>
</feature>
<accession>A0A0D2X3H7</accession>
<feature type="domain" description="FANCI solenoid 4" evidence="5">
    <location>
        <begin position="1154"/>
        <end position="1412"/>
    </location>
</feature>
<evidence type="ECO:0000256" key="1">
    <source>
        <dbReference type="SAM" id="MobiDB-lite"/>
    </source>
</evidence>
<dbReference type="InterPro" id="IPR029308">
    <property type="entry name" value="FANCI_S1"/>
</dbReference>
<gene>
    <name evidence="8" type="ORF">CAOG_004987</name>
</gene>
<feature type="compositionally biased region" description="Basic and acidic residues" evidence="1">
    <location>
        <begin position="1415"/>
        <end position="1427"/>
    </location>
</feature>
<dbReference type="GO" id="GO:0006281">
    <property type="term" value="P:DNA repair"/>
    <property type="evidence" value="ECO:0007669"/>
    <property type="project" value="InterPro"/>
</dbReference>
<name>A0A0D2X3H7_CAPO3</name>